<dbReference type="STRING" id="1297569.MESS2_1620014"/>
<keyword evidence="1" id="KW-0732">Signal</keyword>
<feature type="region of interest" description="Disordered" evidence="3">
    <location>
        <begin position="197"/>
        <end position="218"/>
    </location>
</feature>
<dbReference type="InterPro" id="IPR050955">
    <property type="entry name" value="Plant_Biomass_Hydrol_Est"/>
</dbReference>
<evidence type="ECO:0000313" key="5">
    <source>
        <dbReference type="Proteomes" id="UP000012062"/>
    </source>
</evidence>
<dbReference type="NCBIfam" id="TIGR01840">
    <property type="entry name" value="esterase_phb"/>
    <property type="match status" value="1"/>
</dbReference>
<dbReference type="InterPro" id="IPR010126">
    <property type="entry name" value="Esterase_phb"/>
</dbReference>
<dbReference type="GO" id="GO:0005576">
    <property type="term" value="C:extracellular region"/>
    <property type="evidence" value="ECO:0007669"/>
    <property type="project" value="InterPro"/>
</dbReference>
<organism evidence="4 5">
    <name type="scientific">Mesorhizobium metallidurans STM 2683</name>
    <dbReference type="NCBI Taxonomy" id="1297569"/>
    <lineage>
        <taxon>Bacteria</taxon>
        <taxon>Pseudomonadati</taxon>
        <taxon>Pseudomonadota</taxon>
        <taxon>Alphaproteobacteria</taxon>
        <taxon>Hyphomicrobiales</taxon>
        <taxon>Phyllobacteriaceae</taxon>
        <taxon>Mesorhizobium</taxon>
    </lineage>
</organism>
<dbReference type="PANTHER" id="PTHR43037">
    <property type="entry name" value="UNNAMED PRODUCT-RELATED"/>
    <property type="match status" value="1"/>
</dbReference>
<dbReference type="InterPro" id="IPR029058">
    <property type="entry name" value="AB_hydrolase_fold"/>
</dbReference>
<dbReference type="GO" id="GO:0030600">
    <property type="term" value="F:feruloyl esterase activity"/>
    <property type="evidence" value="ECO:0007669"/>
    <property type="project" value="UniProtKB-EC"/>
</dbReference>
<dbReference type="EMBL" id="CAUM01000071">
    <property type="protein sequence ID" value="CCV05639.1"/>
    <property type="molecule type" value="Genomic_DNA"/>
</dbReference>
<protein>
    <submittedName>
        <fullName evidence="4">Putative Feruloyl esterase</fullName>
        <ecNumber evidence="4">3.1.1.73</ecNumber>
    </submittedName>
</protein>
<reference evidence="4 5" key="1">
    <citation type="submission" date="2013-02" db="EMBL/GenBank/DDBJ databases">
        <authorList>
            <person name="Genoscope - CEA"/>
        </authorList>
    </citation>
    <scope>NUCLEOTIDE SEQUENCE [LARGE SCALE GENOMIC DNA]</scope>
    <source>
        <strain evidence="4 5">STM 2683</strain>
    </source>
</reference>
<dbReference type="EC" id="3.1.1.73" evidence="4"/>
<dbReference type="Proteomes" id="UP000012062">
    <property type="component" value="Unassembled WGS sequence"/>
</dbReference>
<comment type="caution">
    <text evidence="4">The sequence shown here is derived from an EMBL/GenBank/DDBJ whole genome shotgun (WGS) entry which is preliminary data.</text>
</comment>
<evidence type="ECO:0000256" key="2">
    <source>
        <dbReference type="ARBA" id="ARBA00022801"/>
    </source>
</evidence>
<evidence type="ECO:0000256" key="3">
    <source>
        <dbReference type="SAM" id="MobiDB-lite"/>
    </source>
</evidence>
<keyword evidence="2 4" id="KW-0378">Hydrolase</keyword>
<keyword evidence="5" id="KW-1185">Reference proteome</keyword>
<evidence type="ECO:0000256" key="1">
    <source>
        <dbReference type="ARBA" id="ARBA00022729"/>
    </source>
</evidence>
<dbReference type="SUPFAM" id="SSF53474">
    <property type="entry name" value="alpha/beta-Hydrolases"/>
    <property type="match status" value="1"/>
</dbReference>
<dbReference type="eggNOG" id="COG3509">
    <property type="taxonomic scope" value="Bacteria"/>
</dbReference>
<evidence type="ECO:0000313" key="4">
    <source>
        <dbReference type="EMBL" id="CCV05639.1"/>
    </source>
</evidence>
<accession>M5ELL8</accession>
<sequence>MRDAAALVVVLHGCTQNAAGYDHGSGWSQLAAEEGFAVLFPEQQRANNPNLCFNWFMPGEVKRDSGEAHSVRQMIEVAIVVHGLDRERIFITGLSAGGAMANVMLAAYPEVFGGGAIIAGLAYGSASTIPEAFDRMRGYSSPSKQELQRRLREASPHKGVWPKISIWQGSSTTRSCRPTRIPFLPNGKGFMTWASAPPERNPSMDKRGKCGVTSTAIG</sequence>
<gene>
    <name evidence="4" type="ORF">MESS2_1620014</name>
</gene>
<name>M5ELL8_9HYPH</name>
<dbReference type="Gene3D" id="3.40.50.1820">
    <property type="entry name" value="alpha/beta hydrolase"/>
    <property type="match status" value="1"/>
</dbReference>
<dbReference type="AlphaFoldDB" id="M5ELL8"/>
<proteinExistence type="predicted"/>
<dbReference type="PANTHER" id="PTHR43037:SF1">
    <property type="entry name" value="BLL1128 PROTEIN"/>
    <property type="match status" value="1"/>
</dbReference>
<dbReference type="Pfam" id="PF10503">
    <property type="entry name" value="Esterase_PHB"/>
    <property type="match status" value="1"/>
</dbReference>